<keyword evidence="6 13" id="KW-0479">Metal-binding</keyword>
<dbReference type="InterPro" id="IPR016193">
    <property type="entry name" value="Cytidine_deaminase-like"/>
</dbReference>
<evidence type="ECO:0000256" key="11">
    <source>
        <dbReference type="ARBA" id="ARBA00049558"/>
    </source>
</evidence>
<dbReference type="PROSITE" id="PS51747">
    <property type="entry name" value="CYT_DCMP_DEAMINASES_2"/>
    <property type="match status" value="1"/>
</dbReference>
<name>A0A923LD98_9FIRM</name>
<dbReference type="PANTHER" id="PTHR11644">
    <property type="entry name" value="CYTIDINE DEAMINASE"/>
    <property type="match status" value="1"/>
</dbReference>
<evidence type="ECO:0000256" key="13">
    <source>
        <dbReference type="PIRSR" id="PIRSR606262-3"/>
    </source>
</evidence>
<feature type="binding site" evidence="13">
    <location>
        <position position="105"/>
    </location>
    <ligand>
        <name>Zn(2+)</name>
        <dbReference type="ChEBI" id="CHEBI:29105"/>
        <note>catalytic</note>
    </ligand>
</feature>
<dbReference type="FunFam" id="3.40.140.10:FF:000008">
    <property type="entry name" value="Cytidine deaminase"/>
    <property type="match status" value="1"/>
</dbReference>
<evidence type="ECO:0000256" key="5">
    <source>
        <dbReference type="ARBA" id="ARBA00018266"/>
    </source>
</evidence>
<evidence type="ECO:0000256" key="9">
    <source>
        <dbReference type="ARBA" id="ARBA00032005"/>
    </source>
</evidence>
<evidence type="ECO:0000256" key="2">
    <source>
        <dbReference type="ARBA" id="ARBA00003949"/>
    </source>
</evidence>
<comment type="similarity">
    <text evidence="3 14">Belongs to the cytidine and deoxycytidylate deaminase family.</text>
</comment>
<evidence type="ECO:0000256" key="6">
    <source>
        <dbReference type="ARBA" id="ARBA00022723"/>
    </source>
</evidence>
<comment type="catalytic activity">
    <reaction evidence="10 14">
        <text>2'-deoxycytidine + H2O + H(+) = 2'-deoxyuridine + NH4(+)</text>
        <dbReference type="Rhea" id="RHEA:13433"/>
        <dbReference type="ChEBI" id="CHEBI:15377"/>
        <dbReference type="ChEBI" id="CHEBI:15378"/>
        <dbReference type="ChEBI" id="CHEBI:15698"/>
        <dbReference type="ChEBI" id="CHEBI:16450"/>
        <dbReference type="ChEBI" id="CHEBI:28938"/>
        <dbReference type="EC" id="3.5.4.5"/>
    </reaction>
</comment>
<dbReference type="GO" id="GO:0008270">
    <property type="term" value="F:zinc ion binding"/>
    <property type="evidence" value="ECO:0007669"/>
    <property type="project" value="UniProtKB-UniRule"/>
</dbReference>
<evidence type="ECO:0000256" key="10">
    <source>
        <dbReference type="ARBA" id="ARBA00049252"/>
    </source>
</evidence>
<evidence type="ECO:0000259" key="15">
    <source>
        <dbReference type="PROSITE" id="PS51747"/>
    </source>
</evidence>
<evidence type="ECO:0000313" key="17">
    <source>
        <dbReference type="Proteomes" id="UP000649345"/>
    </source>
</evidence>
<evidence type="ECO:0000256" key="12">
    <source>
        <dbReference type="PIRSR" id="PIRSR606262-1"/>
    </source>
</evidence>
<dbReference type="InterPro" id="IPR050202">
    <property type="entry name" value="Cyt/Deoxycyt_deaminase"/>
</dbReference>
<dbReference type="GO" id="GO:0055086">
    <property type="term" value="P:nucleobase-containing small molecule metabolic process"/>
    <property type="evidence" value="ECO:0007669"/>
    <property type="project" value="UniProtKB-ARBA"/>
</dbReference>
<protein>
    <recommendedName>
        <fullName evidence="5 14">Cytidine deaminase</fullName>
        <ecNumber evidence="4 14">3.5.4.5</ecNumber>
    </recommendedName>
    <alternativeName>
        <fullName evidence="9 14">Cytidine aminohydrolase</fullName>
    </alternativeName>
</protein>
<dbReference type="NCBIfam" id="NF004064">
    <property type="entry name" value="PRK05578.1"/>
    <property type="match status" value="1"/>
</dbReference>
<dbReference type="Pfam" id="PF00383">
    <property type="entry name" value="dCMP_cyt_deam_1"/>
    <property type="match status" value="1"/>
</dbReference>
<dbReference type="InterPro" id="IPR002125">
    <property type="entry name" value="CMP_dCMP_dom"/>
</dbReference>
<evidence type="ECO:0000256" key="8">
    <source>
        <dbReference type="ARBA" id="ARBA00022833"/>
    </source>
</evidence>
<keyword evidence="17" id="KW-1185">Reference proteome</keyword>
<dbReference type="RefSeq" id="WP_186872360.1">
    <property type="nucleotide sequence ID" value="NZ_JACOOR010000006.1"/>
</dbReference>
<dbReference type="GO" id="GO:0004126">
    <property type="term" value="F:cytidine deaminase activity"/>
    <property type="evidence" value="ECO:0007669"/>
    <property type="project" value="UniProtKB-UniRule"/>
</dbReference>
<dbReference type="InterPro" id="IPR006262">
    <property type="entry name" value="Cyt_deam_tetra"/>
</dbReference>
<evidence type="ECO:0000256" key="7">
    <source>
        <dbReference type="ARBA" id="ARBA00022801"/>
    </source>
</evidence>
<feature type="binding site" evidence="13">
    <location>
        <position position="108"/>
    </location>
    <ligand>
        <name>Zn(2+)</name>
        <dbReference type="ChEBI" id="CHEBI:29105"/>
        <note>catalytic</note>
    </ligand>
</feature>
<comment type="catalytic activity">
    <reaction evidence="11 14">
        <text>cytidine + H2O + H(+) = uridine + NH4(+)</text>
        <dbReference type="Rhea" id="RHEA:16069"/>
        <dbReference type="ChEBI" id="CHEBI:15377"/>
        <dbReference type="ChEBI" id="CHEBI:15378"/>
        <dbReference type="ChEBI" id="CHEBI:16704"/>
        <dbReference type="ChEBI" id="CHEBI:17562"/>
        <dbReference type="ChEBI" id="CHEBI:28938"/>
        <dbReference type="EC" id="3.5.4.5"/>
    </reaction>
</comment>
<feature type="binding site" evidence="13">
    <location>
        <position position="68"/>
    </location>
    <ligand>
        <name>Zn(2+)</name>
        <dbReference type="ChEBI" id="CHEBI:29105"/>
        <note>catalytic</note>
    </ligand>
</feature>
<evidence type="ECO:0000256" key="14">
    <source>
        <dbReference type="RuleBase" id="RU364006"/>
    </source>
</evidence>
<dbReference type="GO" id="GO:0072527">
    <property type="term" value="P:pyrimidine-containing compound metabolic process"/>
    <property type="evidence" value="ECO:0007669"/>
    <property type="project" value="UniProtKB-ARBA"/>
</dbReference>
<evidence type="ECO:0000256" key="4">
    <source>
        <dbReference type="ARBA" id="ARBA00012783"/>
    </source>
</evidence>
<keyword evidence="8 13" id="KW-0862">Zinc</keyword>
<dbReference type="NCBIfam" id="TIGR01354">
    <property type="entry name" value="cyt_deam_tetra"/>
    <property type="match status" value="1"/>
</dbReference>
<accession>A0A923LD98</accession>
<reference evidence="16" key="1">
    <citation type="submission" date="2020-08" db="EMBL/GenBank/DDBJ databases">
        <title>Genome public.</title>
        <authorList>
            <person name="Liu C."/>
            <person name="Sun Q."/>
        </authorList>
    </citation>
    <scope>NUCLEOTIDE SEQUENCE</scope>
    <source>
        <strain evidence="16">NSJ-68</strain>
    </source>
</reference>
<gene>
    <name evidence="16" type="primary">cdd</name>
    <name evidence="16" type="ORF">H8S44_11575</name>
</gene>
<evidence type="ECO:0000313" key="16">
    <source>
        <dbReference type="EMBL" id="MBC5660409.1"/>
    </source>
</evidence>
<dbReference type="Gene3D" id="3.40.140.10">
    <property type="entry name" value="Cytidine Deaminase, domain 2"/>
    <property type="match status" value="1"/>
</dbReference>
<dbReference type="PANTHER" id="PTHR11644:SF2">
    <property type="entry name" value="CYTIDINE DEAMINASE"/>
    <property type="match status" value="1"/>
</dbReference>
<proteinExistence type="inferred from homology"/>
<comment type="caution">
    <text evidence="16">The sequence shown here is derived from an EMBL/GenBank/DDBJ whole genome shotgun (WGS) entry which is preliminary data.</text>
</comment>
<dbReference type="EC" id="3.5.4.5" evidence="4 14"/>
<dbReference type="GO" id="GO:0005829">
    <property type="term" value="C:cytosol"/>
    <property type="evidence" value="ECO:0007669"/>
    <property type="project" value="TreeGrafter"/>
</dbReference>
<evidence type="ECO:0000256" key="3">
    <source>
        <dbReference type="ARBA" id="ARBA00006576"/>
    </source>
</evidence>
<dbReference type="CDD" id="cd01283">
    <property type="entry name" value="cytidine_deaminase"/>
    <property type="match status" value="1"/>
</dbReference>
<comment type="cofactor">
    <cofactor evidence="1 13 14">
        <name>Zn(2+)</name>
        <dbReference type="ChEBI" id="CHEBI:29105"/>
    </cofactor>
</comment>
<dbReference type="EMBL" id="JACOOR010000006">
    <property type="protein sequence ID" value="MBC5660409.1"/>
    <property type="molecule type" value="Genomic_DNA"/>
</dbReference>
<comment type="function">
    <text evidence="2 14">This enzyme scavenges exogenous and endogenous cytidine and 2'-deoxycytidine for UMP synthesis.</text>
</comment>
<keyword evidence="7 14" id="KW-0378">Hydrolase</keyword>
<dbReference type="AlphaFoldDB" id="A0A923LD98"/>
<feature type="active site" description="Proton donor" evidence="12">
    <location>
        <position position="70"/>
    </location>
</feature>
<feature type="domain" description="CMP/dCMP-type deaminase" evidence="15">
    <location>
        <begin position="16"/>
        <end position="148"/>
    </location>
</feature>
<sequence>MKGNTEENTGKSMDGKMDERLMRLALEARERSYSPYSHFRVGAALLCGDGSVYTGCNIENAAFTPGICAERTAFAKAVSEGKRSFRAIAIAGGPEKGHPAFTAPCGVCRQVMAEFCDPEGFRILLGAGTDETQEFRLKELLPFGFGPGDLKEECEG</sequence>
<dbReference type="SUPFAM" id="SSF53927">
    <property type="entry name" value="Cytidine deaminase-like"/>
    <property type="match status" value="1"/>
</dbReference>
<evidence type="ECO:0000256" key="1">
    <source>
        <dbReference type="ARBA" id="ARBA00001947"/>
    </source>
</evidence>
<dbReference type="Proteomes" id="UP000649345">
    <property type="component" value="Unassembled WGS sequence"/>
</dbReference>
<organism evidence="16 17">
    <name type="scientific">Anaerosacchariphilus hominis</name>
    <dbReference type="NCBI Taxonomy" id="2763017"/>
    <lineage>
        <taxon>Bacteria</taxon>
        <taxon>Bacillati</taxon>
        <taxon>Bacillota</taxon>
        <taxon>Clostridia</taxon>
        <taxon>Lachnospirales</taxon>
        <taxon>Lachnospiraceae</taxon>
        <taxon>Anaerosacchariphilus</taxon>
    </lineage>
</organism>